<evidence type="ECO:0000313" key="2">
    <source>
        <dbReference type="EMBL" id="CAK9211105.1"/>
    </source>
</evidence>
<feature type="compositionally biased region" description="Basic residues" evidence="1">
    <location>
        <begin position="55"/>
        <end position="64"/>
    </location>
</feature>
<gene>
    <name evidence="2" type="ORF">CSSPTR1EN2_LOCUS10493</name>
</gene>
<protein>
    <submittedName>
        <fullName evidence="2">Uncharacterized protein</fullName>
    </submittedName>
</protein>
<organism evidence="2 3">
    <name type="scientific">Sphagnum troendelagicum</name>
    <dbReference type="NCBI Taxonomy" id="128251"/>
    <lineage>
        <taxon>Eukaryota</taxon>
        <taxon>Viridiplantae</taxon>
        <taxon>Streptophyta</taxon>
        <taxon>Embryophyta</taxon>
        <taxon>Bryophyta</taxon>
        <taxon>Sphagnophytina</taxon>
        <taxon>Sphagnopsida</taxon>
        <taxon>Sphagnales</taxon>
        <taxon>Sphagnaceae</taxon>
        <taxon>Sphagnum</taxon>
    </lineage>
</organism>
<dbReference type="Proteomes" id="UP001497512">
    <property type="component" value="Chromosome 18"/>
</dbReference>
<reference evidence="2" key="1">
    <citation type="submission" date="2024-02" db="EMBL/GenBank/DDBJ databases">
        <authorList>
            <consortium name="ELIXIR-Norway"/>
            <consortium name="Elixir Norway"/>
        </authorList>
    </citation>
    <scope>NUCLEOTIDE SEQUENCE</scope>
</reference>
<sequence>MWTLQERARERDDATSKRGLQRDGLRWWWWCCSCAKGYGRSWCKSVVAATEEKKRRQRPGRRRPAGQGQCMAVQGPSSVLGS</sequence>
<name>A0ABP0U226_9BRYO</name>
<evidence type="ECO:0000256" key="1">
    <source>
        <dbReference type="SAM" id="MobiDB-lite"/>
    </source>
</evidence>
<feature type="region of interest" description="Disordered" evidence="1">
    <location>
        <begin position="1"/>
        <end position="20"/>
    </location>
</feature>
<keyword evidence="3" id="KW-1185">Reference proteome</keyword>
<feature type="region of interest" description="Disordered" evidence="1">
    <location>
        <begin position="53"/>
        <end position="82"/>
    </location>
</feature>
<proteinExistence type="predicted"/>
<accession>A0ABP0U226</accession>
<evidence type="ECO:0000313" key="3">
    <source>
        <dbReference type="Proteomes" id="UP001497512"/>
    </source>
</evidence>
<dbReference type="EMBL" id="OZ019910">
    <property type="protein sequence ID" value="CAK9211105.1"/>
    <property type="molecule type" value="Genomic_DNA"/>
</dbReference>